<dbReference type="InterPro" id="IPR019261">
    <property type="entry name" value="PARG_cat_microbial"/>
</dbReference>
<protein>
    <recommendedName>
        <fullName evidence="2">Microbial-type PARG catalytic domain-containing protein</fullName>
    </recommendedName>
</protein>
<dbReference type="EMBL" id="JANPWZ010002222">
    <property type="protein sequence ID" value="KAJ3560580.1"/>
    <property type="molecule type" value="Genomic_DNA"/>
</dbReference>
<proteinExistence type="predicted"/>
<dbReference type="AlphaFoldDB" id="A0A9W8N6X2"/>
<name>A0A9W8N6X2_9PEZI</name>
<keyword evidence="4" id="KW-1185">Reference proteome</keyword>
<reference evidence="3" key="1">
    <citation type="submission" date="2022-07" db="EMBL/GenBank/DDBJ databases">
        <title>Genome Sequence of Xylaria arbuscula.</title>
        <authorList>
            <person name="Buettner E."/>
        </authorList>
    </citation>
    <scope>NUCLEOTIDE SEQUENCE</scope>
    <source>
        <strain evidence="3">VT107</strain>
    </source>
</reference>
<feature type="domain" description="Microbial-type PARG catalytic" evidence="2">
    <location>
        <begin position="91"/>
        <end position="166"/>
    </location>
</feature>
<dbReference type="InterPro" id="IPR043472">
    <property type="entry name" value="Macro_dom-like"/>
</dbReference>
<evidence type="ECO:0000259" key="2">
    <source>
        <dbReference type="Pfam" id="PF10021"/>
    </source>
</evidence>
<sequence length="166" mass="18170">MSTEEGYMSDEAWLSSDFTSDSTSHSSFTSRPPPDRTTLASTARETLSVLPGLLLYLPDIDAEDVSVLLYHDVAMLDPVDCPQCPLLSNPELCGTRVTVVNQDALDAAIEMMPEPEERPAYPGLNDHWRRLAIMKQGWSDLSQRVALLNLASDTTPGGGWMNGIMA</sequence>
<feature type="region of interest" description="Disordered" evidence="1">
    <location>
        <begin position="1"/>
        <end position="38"/>
    </location>
</feature>
<evidence type="ECO:0000256" key="1">
    <source>
        <dbReference type="SAM" id="MobiDB-lite"/>
    </source>
</evidence>
<organism evidence="3 4">
    <name type="scientific">Xylaria arbuscula</name>
    <dbReference type="NCBI Taxonomy" id="114810"/>
    <lineage>
        <taxon>Eukaryota</taxon>
        <taxon>Fungi</taxon>
        <taxon>Dikarya</taxon>
        <taxon>Ascomycota</taxon>
        <taxon>Pezizomycotina</taxon>
        <taxon>Sordariomycetes</taxon>
        <taxon>Xylariomycetidae</taxon>
        <taxon>Xylariales</taxon>
        <taxon>Xylariaceae</taxon>
        <taxon>Xylaria</taxon>
    </lineage>
</organism>
<feature type="compositionally biased region" description="Low complexity" evidence="1">
    <location>
        <begin position="15"/>
        <end position="30"/>
    </location>
</feature>
<comment type="caution">
    <text evidence="3">The sequence shown here is derived from an EMBL/GenBank/DDBJ whole genome shotgun (WGS) entry which is preliminary data.</text>
</comment>
<evidence type="ECO:0000313" key="4">
    <source>
        <dbReference type="Proteomes" id="UP001148614"/>
    </source>
</evidence>
<evidence type="ECO:0000313" key="3">
    <source>
        <dbReference type="EMBL" id="KAJ3560580.1"/>
    </source>
</evidence>
<gene>
    <name evidence="3" type="ORF">NPX13_g9255</name>
</gene>
<accession>A0A9W8N6X2</accession>
<dbReference type="Proteomes" id="UP001148614">
    <property type="component" value="Unassembled WGS sequence"/>
</dbReference>
<dbReference type="Pfam" id="PF10021">
    <property type="entry name" value="PARG_cat_microb"/>
    <property type="match status" value="1"/>
</dbReference>
<dbReference type="Gene3D" id="3.40.220.10">
    <property type="entry name" value="Leucine Aminopeptidase, subunit E, domain 1"/>
    <property type="match status" value="1"/>
</dbReference>